<evidence type="ECO:0000313" key="1">
    <source>
        <dbReference type="EMBL" id="KAK3719653.1"/>
    </source>
</evidence>
<gene>
    <name evidence="1" type="ORF">LTR37_004190</name>
</gene>
<organism evidence="1 2">
    <name type="scientific">Vermiconidia calcicola</name>
    <dbReference type="NCBI Taxonomy" id="1690605"/>
    <lineage>
        <taxon>Eukaryota</taxon>
        <taxon>Fungi</taxon>
        <taxon>Dikarya</taxon>
        <taxon>Ascomycota</taxon>
        <taxon>Pezizomycotina</taxon>
        <taxon>Dothideomycetes</taxon>
        <taxon>Dothideomycetidae</taxon>
        <taxon>Mycosphaerellales</taxon>
        <taxon>Extremaceae</taxon>
        <taxon>Vermiconidia</taxon>
    </lineage>
</organism>
<accession>A0ACC3NN11</accession>
<protein>
    <submittedName>
        <fullName evidence="1">Uncharacterized protein</fullName>
    </submittedName>
</protein>
<reference evidence="1" key="1">
    <citation type="submission" date="2023-07" db="EMBL/GenBank/DDBJ databases">
        <title>Black Yeasts Isolated from many extreme environments.</title>
        <authorList>
            <person name="Coleine C."/>
            <person name="Stajich J.E."/>
            <person name="Selbmann L."/>
        </authorList>
    </citation>
    <scope>NUCLEOTIDE SEQUENCE</scope>
    <source>
        <strain evidence="1">CCFEE 5714</strain>
    </source>
</reference>
<proteinExistence type="predicted"/>
<evidence type="ECO:0000313" key="2">
    <source>
        <dbReference type="Proteomes" id="UP001281147"/>
    </source>
</evidence>
<dbReference type="Proteomes" id="UP001281147">
    <property type="component" value="Unassembled WGS sequence"/>
</dbReference>
<keyword evidence="2" id="KW-1185">Reference proteome</keyword>
<dbReference type="EMBL" id="JAUTXU010000025">
    <property type="protein sequence ID" value="KAK3719653.1"/>
    <property type="molecule type" value="Genomic_DNA"/>
</dbReference>
<comment type="caution">
    <text evidence="1">The sequence shown here is derived from an EMBL/GenBank/DDBJ whole genome shotgun (WGS) entry which is preliminary data.</text>
</comment>
<name>A0ACC3NN11_9PEZI</name>
<sequence>MLPLPFVDHSSFTGRLPLQQARLAKDKLHFDKTIDNLSAKRTVGEGQHETEVGVIHSYIGASPATAKMVQGPSLEVMDAIRDASSADEQIAALKQLKNDIVGHDQRKELVVRQGIVEPLVNILSSASKASGKRRAGESDGASTQHPGTPEEEARLQATLILGSLANGGSAFVQPLLAAGTTKHLLDTLAGETSPRLVTATLQALRSLAAAAHSEGKTRDQTPLNLFSANVEPIFREILCRAQTTSAAKQQLKLAIEIITLSATNNTTRSDLANSGLLITLASLLASHAIAHKQFDLRGLNRHHLPPPPITVLPSILAAITAILAGSNFRVQSFILSTPIRELFPPSYADNSDKYSFASRPGMTNAAAESQLPAVYVPTYKSVSFNGGSSAFPALGTLQPAGNRVPGAGFDISQHGNDVEHANGVCGWLIVLARSLQGLSRLVALRLLALVNNAVEADSLLAPQKSEALQRARERERYLAMLAVPLAVKLVQSASEGSNGESTLEERDSKEVKEQACEVLALLIKGSKELQAAAVDAGAIKRVCLLLKKSFDNVPVARPMWSAKSKPLVPSDAPDSCRMGSRGLPTEIQHALRCRQSALEALAALAKKEDIHRKAIVEAGVVNCIIDSLEPFPAELLDDTSAKRAQITTKDGNTSQVILAACRAAKSMSRSVSLLRTSLIDAGIARPTYELLKHQDPEVQVAATDVCCNLLLEFSPMREDLIAAGVIRTLTEHARQSEMGLRLASLWALKHLVLSSPKEVKVQCLEELGTGWLVGAIQGEQREAGALSATGGVSIGTAGGLSTPNAAGEQVDLLNPASMDVDEPLGDDRDIEEDDDEDGEIMYDEASSTHYQASQLRSTLNPPIDRASSPPFNSERYLSSVRELEQNPALQAKRDDIAVQEQALDFIRNMLNGEDCAIMFEHLLSQIGVEKVFTLLTDKLAPVTNRSGRQTHHPTELILSTIHVLTHIANGSPRHKQLLIAQKPLLANWLPHFTHPDRRVRVICVWAVNSLTWIEDDADRPDALRRARELRVCGIEAAVRGLSNDGDLDVRERVRTAIRQLDGL</sequence>